<organism evidence="3">
    <name type="scientific">Anaerobacillus isosaccharinicus</name>
    <dbReference type="NCBI Taxonomy" id="1532552"/>
    <lineage>
        <taxon>Bacteria</taxon>
        <taxon>Bacillati</taxon>
        <taxon>Bacillota</taxon>
        <taxon>Bacilli</taxon>
        <taxon>Bacillales</taxon>
        <taxon>Bacillaceae</taxon>
        <taxon>Anaerobacillus</taxon>
    </lineage>
</organism>
<comment type="caution">
    <text evidence="3">The sequence shown here is derived from an EMBL/GenBank/DDBJ whole genome shotgun (WGS) entry which is preliminary data.</text>
</comment>
<evidence type="ECO:0000259" key="2">
    <source>
        <dbReference type="Pfam" id="PF09699"/>
    </source>
</evidence>
<dbReference type="PANTHER" id="PTHR35038">
    <property type="entry name" value="DISSIMILATORY SULFITE REDUCTASE SIRA"/>
    <property type="match status" value="1"/>
</dbReference>
<protein>
    <recommendedName>
        <fullName evidence="2">Doubled CXXCH motif domain-containing protein</fullName>
    </recommendedName>
</protein>
<gene>
    <name evidence="3" type="ORF">AWH56_12625</name>
</gene>
<dbReference type="EMBL" id="LQXD01000109">
    <property type="protein sequence ID" value="OIJ15054.1"/>
    <property type="molecule type" value="Genomic_DNA"/>
</dbReference>
<feature type="domain" description="Doubled CXXCH motif" evidence="2">
    <location>
        <begin position="43"/>
        <end position="74"/>
    </location>
</feature>
<evidence type="ECO:0000256" key="1">
    <source>
        <dbReference type="ARBA" id="ARBA00022729"/>
    </source>
</evidence>
<dbReference type="InterPro" id="IPR010177">
    <property type="entry name" value="Paired_CXXCH_1"/>
</dbReference>
<dbReference type="SUPFAM" id="SSF48695">
    <property type="entry name" value="Multiheme cytochromes"/>
    <property type="match status" value="1"/>
</dbReference>
<evidence type="ECO:0000313" key="3">
    <source>
        <dbReference type="EMBL" id="OIJ15054.1"/>
    </source>
</evidence>
<sequence length="416" mass="46150">MKNKYLYLLVFSFFYFIFTPVVEGSSNRDYENPHSEYTNNTNVCSLCHSTHRAKAEKLLVATTVRDTCYMCHDGRGSKYDVKNGKTDYQISEFESIKIDSLGGGFNPAAGFTSSHSIEEMNAPKGGAGESIFLTCTSCHNPHGSDNYRIINNVINGKEGIVVKGSITRSFFTNREIPSYESGISNMCSACHNDYQYTNSQPEVIDKTQHRHPINVGLDSKGEIRFTTLPTEGAPSGAYPNPNTSTLAGGGTLFSGANNYYYIITASNITTNIIDGEKVEELQESHQGYIKRVNVPVTGRVILKWEYINNAVHYSVYRAGPLANQPTALESYSLVARSSTDTNRHRFQLENEIFTFVDDGSVLEASTVRPPAPNSQSKVTCITCHFAHGTKKLDAYTGESHLRRLDNMGVCQECHKK</sequence>
<name>A0A1S2LRV1_9BACI</name>
<proteinExistence type="predicted"/>
<dbReference type="InterPro" id="IPR051829">
    <property type="entry name" value="Multiheme_Cytochr_ET"/>
</dbReference>
<dbReference type="AlphaFoldDB" id="A0A1S2LRV1"/>
<keyword evidence="1" id="KW-0732">Signal</keyword>
<reference evidence="3" key="1">
    <citation type="submission" date="2016-10" db="EMBL/GenBank/DDBJ databases">
        <title>Draft genome sequences of four alkaliphilic bacteria belonging to the Anaerobacillus genus.</title>
        <authorList>
            <person name="Bassil N.M."/>
            <person name="Lloyd J.R."/>
        </authorList>
    </citation>
    <scope>NUCLEOTIDE SEQUENCE [LARGE SCALE GENOMIC DNA]</scope>
    <source>
        <strain evidence="3">NB2006</strain>
    </source>
</reference>
<dbReference type="OrthoDB" id="10939at2"/>
<dbReference type="Gene3D" id="1.10.1130.10">
    <property type="entry name" value="Flavocytochrome C3, Chain A"/>
    <property type="match status" value="1"/>
</dbReference>
<dbReference type="Pfam" id="PF09699">
    <property type="entry name" value="Paired_CXXCH_1"/>
    <property type="match status" value="1"/>
</dbReference>
<dbReference type="InterPro" id="IPR036280">
    <property type="entry name" value="Multihaem_cyt_sf"/>
</dbReference>
<accession>A0A1S2LRV1</accession>